<evidence type="ECO:0000256" key="1">
    <source>
        <dbReference type="ARBA" id="ARBA00023110"/>
    </source>
</evidence>
<evidence type="ECO:0000313" key="6">
    <source>
        <dbReference type="EMBL" id="CAD8336372.1"/>
    </source>
</evidence>
<dbReference type="GO" id="GO:0006457">
    <property type="term" value="P:protein folding"/>
    <property type="evidence" value="ECO:0007669"/>
    <property type="project" value="InterPro"/>
</dbReference>
<comment type="similarity">
    <text evidence="3">Belongs to the cyclophilin-type PPIase family.</text>
</comment>
<comment type="catalytic activity">
    <reaction evidence="3">
        <text>[protein]-peptidylproline (omega=180) = [protein]-peptidylproline (omega=0)</text>
        <dbReference type="Rhea" id="RHEA:16237"/>
        <dbReference type="Rhea" id="RHEA-COMP:10747"/>
        <dbReference type="Rhea" id="RHEA-COMP:10748"/>
        <dbReference type="ChEBI" id="CHEBI:83833"/>
        <dbReference type="ChEBI" id="CHEBI:83834"/>
        <dbReference type="EC" id="5.2.1.8"/>
    </reaction>
</comment>
<dbReference type="InterPro" id="IPR020892">
    <property type="entry name" value="Cyclophilin-type_PPIase_CS"/>
</dbReference>
<dbReference type="EMBL" id="HBEF01013558">
    <property type="protein sequence ID" value="CAD8336372.1"/>
    <property type="molecule type" value="Transcribed_RNA"/>
</dbReference>
<dbReference type="AlphaFoldDB" id="A0A7R9WXA2"/>
<dbReference type="InterPro" id="IPR044666">
    <property type="entry name" value="Cyclophilin_A-like"/>
</dbReference>
<evidence type="ECO:0000256" key="2">
    <source>
        <dbReference type="ARBA" id="ARBA00023235"/>
    </source>
</evidence>
<accession>A0A7R9WXA2</accession>
<name>A0A7R9WXA2_9STRA</name>
<feature type="region of interest" description="Disordered" evidence="4">
    <location>
        <begin position="148"/>
        <end position="187"/>
    </location>
</feature>
<keyword evidence="1 3" id="KW-0697">Rotamase</keyword>
<dbReference type="EC" id="5.2.1.8" evidence="3"/>
<feature type="compositionally biased region" description="Polar residues" evidence="4">
    <location>
        <begin position="172"/>
        <end position="187"/>
    </location>
</feature>
<reference evidence="6" key="1">
    <citation type="submission" date="2021-01" db="EMBL/GenBank/DDBJ databases">
        <authorList>
            <person name="Corre E."/>
            <person name="Pelletier E."/>
            <person name="Niang G."/>
            <person name="Scheremetjew M."/>
            <person name="Finn R."/>
            <person name="Kale V."/>
            <person name="Holt S."/>
            <person name="Cochrane G."/>
            <person name="Meng A."/>
            <person name="Brown T."/>
            <person name="Cohen L."/>
        </authorList>
    </citation>
    <scope>NUCLEOTIDE SEQUENCE</scope>
    <source>
        <strain evidence="6">CCMP3328</strain>
    </source>
</reference>
<dbReference type="Pfam" id="PF00160">
    <property type="entry name" value="Pro_isomerase"/>
    <property type="match status" value="1"/>
</dbReference>
<sequence>MSTSTDPNAPWSYVKFDTSVGSFVIELYHKHAPRACYNVAGLAHEGYYDNTVFHRVIRDFMIQGGDPTGTGRGGESIYGGKFEDEITRNLKHTGAGVVSMANAGPNTNGSQFFVTLKPTPWLDGKHTIFGRIYSGMAVIQRMGLVATDKQDKPNNPITIHKAKPYRGIPPENDSQNAQPQYELITSS</sequence>
<protein>
    <recommendedName>
        <fullName evidence="3">Peptidyl-prolyl cis-trans isomerase</fullName>
        <shortName evidence="3">PPIase</shortName>
        <ecNumber evidence="3">5.2.1.8</ecNumber>
    </recommendedName>
</protein>
<dbReference type="GO" id="GO:0071013">
    <property type="term" value="C:catalytic step 2 spliceosome"/>
    <property type="evidence" value="ECO:0007669"/>
    <property type="project" value="TreeGrafter"/>
</dbReference>
<dbReference type="InterPro" id="IPR029000">
    <property type="entry name" value="Cyclophilin-like_dom_sf"/>
</dbReference>
<dbReference type="PIRSF" id="PIRSF001467">
    <property type="entry name" value="Peptidylpro_ismrse"/>
    <property type="match status" value="1"/>
</dbReference>
<comment type="function">
    <text evidence="3">PPIases accelerate the folding of proteins. It catalyzes the cis-trans isomerization of proline imidic peptide bonds in oligopeptides.</text>
</comment>
<feature type="domain" description="PPIase cyclophilin-type" evidence="5">
    <location>
        <begin position="17"/>
        <end position="164"/>
    </location>
</feature>
<dbReference type="SUPFAM" id="SSF50891">
    <property type="entry name" value="Cyclophilin-like"/>
    <property type="match status" value="1"/>
</dbReference>
<dbReference type="InterPro" id="IPR002130">
    <property type="entry name" value="Cyclophilin-type_PPIase_dom"/>
</dbReference>
<dbReference type="Gene3D" id="2.40.100.10">
    <property type="entry name" value="Cyclophilin-like"/>
    <property type="match status" value="1"/>
</dbReference>
<keyword evidence="2 3" id="KW-0413">Isomerase</keyword>
<dbReference type="InterPro" id="IPR024936">
    <property type="entry name" value="Cyclophilin-type_PPIase"/>
</dbReference>
<evidence type="ECO:0000256" key="4">
    <source>
        <dbReference type="SAM" id="MobiDB-lite"/>
    </source>
</evidence>
<gene>
    <name evidence="6" type="ORF">CAUS1442_LOCUS8500</name>
</gene>
<dbReference type="PRINTS" id="PR00153">
    <property type="entry name" value="CSAPPISMRASE"/>
</dbReference>
<proteinExistence type="inferred from homology"/>
<dbReference type="PROSITE" id="PS00170">
    <property type="entry name" value="CSA_PPIASE_1"/>
    <property type="match status" value="1"/>
</dbReference>
<dbReference type="PANTHER" id="PTHR45625:SF4">
    <property type="entry name" value="PEPTIDYLPROLYL ISOMERASE DOMAIN AND WD REPEAT-CONTAINING PROTEIN 1"/>
    <property type="match status" value="1"/>
</dbReference>
<dbReference type="FunFam" id="2.40.100.10:FF:000008">
    <property type="entry name" value="Peptidyl-prolyl cis-trans isomerase"/>
    <property type="match status" value="1"/>
</dbReference>
<dbReference type="GO" id="GO:0003755">
    <property type="term" value="F:peptidyl-prolyl cis-trans isomerase activity"/>
    <property type="evidence" value="ECO:0007669"/>
    <property type="project" value="UniProtKB-UniRule"/>
</dbReference>
<dbReference type="PROSITE" id="PS50072">
    <property type="entry name" value="CSA_PPIASE_2"/>
    <property type="match status" value="1"/>
</dbReference>
<organism evidence="6">
    <name type="scientific">Craspedostauros australis</name>
    <dbReference type="NCBI Taxonomy" id="1486917"/>
    <lineage>
        <taxon>Eukaryota</taxon>
        <taxon>Sar</taxon>
        <taxon>Stramenopiles</taxon>
        <taxon>Ochrophyta</taxon>
        <taxon>Bacillariophyta</taxon>
        <taxon>Bacillariophyceae</taxon>
        <taxon>Bacillariophycidae</taxon>
        <taxon>Naviculales</taxon>
        <taxon>Naviculaceae</taxon>
        <taxon>Craspedostauros</taxon>
    </lineage>
</organism>
<dbReference type="PANTHER" id="PTHR45625">
    <property type="entry name" value="PEPTIDYL-PROLYL CIS-TRANS ISOMERASE-RELATED"/>
    <property type="match status" value="1"/>
</dbReference>
<evidence type="ECO:0000256" key="3">
    <source>
        <dbReference type="RuleBase" id="RU363019"/>
    </source>
</evidence>
<evidence type="ECO:0000259" key="5">
    <source>
        <dbReference type="PROSITE" id="PS50072"/>
    </source>
</evidence>